<dbReference type="PANTHER" id="PTHR24148:SF73">
    <property type="entry name" value="HET DOMAIN PROTEIN (AFU_ORTHOLOGUE AFUA_8G01020)"/>
    <property type="match status" value="1"/>
</dbReference>
<dbReference type="InParanoid" id="A0A2J6T5X6"/>
<organism evidence="2 3">
    <name type="scientific">Hyaloscypha bicolor E</name>
    <dbReference type="NCBI Taxonomy" id="1095630"/>
    <lineage>
        <taxon>Eukaryota</taxon>
        <taxon>Fungi</taxon>
        <taxon>Dikarya</taxon>
        <taxon>Ascomycota</taxon>
        <taxon>Pezizomycotina</taxon>
        <taxon>Leotiomycetes</taxon>
        <taxon>Helotiales</taxon>
        <taxon>Hyaloscyphaceae</taxon>
        <taxon>Hyaloscypha</taxon>
        <taxon>Hyaloscypha bicolor</taxon>
    </lineage>
</organism>
<evidence type="ECO:0000313" key="3">
    <source>
        <dbReference type="Proteomes" id="UP000235371"/>
    </source>
</evidence>
<dbReference type="Proteomes" id="UP000235371">
    <property type="component" value="Unassembled WGS sequence"/>
</dbReference>
<protein>
    <submittedName>
        <fullName evidence="2">HET-domain-containing protein</fullName>
    </submittedName>
</protein>
<dbReference type="RefSeq" id="XP_024735319.1">
    <property type="nucleotide sequence ID" value="XM_024875045.1"/>
</dbReference>
<evidence type="ECO:0000259" key="1">
    <source>
        <dbReference type="Pfam" id="PF06985"/>
    </source>
</evidence>
<accession>A0A2J6T5X6</accession>
<keyword evidence="3" id="KW-1185">Reference proteome</keyword>
<dbReference type="PANTHER" id="PTHR24148">
    <property type="entry name" value="ANKYRIN REPEAT DOMAIN-CONTAINING PROTEIN 39 HOMOLOG-RELATED"/>
    <property type="match status" value="1"/>
</dbReference>
<dbReference type="InterPro" id="IPR052895">
    <property type="entry name" value="HetReg/Transcr_Mod"/>
</dbReference>
<proteinExistence type="predicted"/>
<gene>
    <name evidence="2" type="ORF">K444DRAFT_532026</name>
</gene>
<name>A0A2J6T5X6_9HELO</name>
<reference evidence="2 3" key="1">
    <citation type="submission" date="2016-04" db="EMBL/GenBank/DDBJ databases">
        <title>A degradative enzymes factory behind the ericoid mycorrhizal symbiosis.</title>
        <authorList>
            <consortium name="DOE Joint Genome Institute"/>
            <person name="Martino E."/>
            <person name="Morin E."/>
            <person name="Grelet G."/>
            <person name="Kuo A."/>
            <person name="Kohler A."/>
            <person name="Daghino S."/>
            <person name="Barry K."/>
            <person name="Choi C."/>
            <person name="Cichocki N."/>
            <person name="Clum A."/>
            <person name="Copeland A."/>
            <person name="Hainaut M."/>
            <person name="Haridas S."/>
            <person name="Labutti K."/>
            <person name="Lindquist E."/>
            <person name="Lipzen A."/>
            <person name="Khouja H.-R."/>
            <person name="Murat C."/>
            <person name="Ohm R."/>
            <person name="Olson A."/>
            <person name="Spatafora J."/>
            <person name="Veneault-Fourrey C."/>
            <person name="Henrissat B."/>
            <person name="Grigoriev I."/>
            <person name="Martin F."/>
            <person name="Perotto S."/>
        </authorList>
    </citation>
    <scope>NUCLEOTIDE SEQUENCE [LARGE SCALE GENOMIC DNA]</scope>
    <source>
        <strain evidence="2 3">E</strain>
    </source>
</reference>
<dbReference type="EMBL" id="KZ613822">
    <property type="protein sequence ID" value="PMD58415.1"/>
    <property type="molecule type" value="Genomic_DNA"/>
</dbReference>
<dbReference type="Pfam" id="PF06985">
    <property type="entry name" value="HET"/>
    <property type="match status" value="1"/>
</dbReference>
<dbReference type="OrthoDB" id="3600004at2759"/>
<dbReference type="InterPro" id="IPR010730">
    <property type="entry name" value="HET"/>
</dbReference>
<sequence>MGEASQQPREQLQPLIEQEHSTNAFYSNLKDTDEIRLLYLEPKTSGEIINCALKHARLSNLPKYEALSYMWGPKDVRTEHSISIDNSNFCVRENLWLALQHLRLETETRVLWIDAICVNQHETQERNHQVSQMGIIFKQAVMVIVWLGDADDTSALAFRFI</sequence>
<dbReference type="GeneID" id="36583125"/>
<feature type="domain" description="Heterokaryon incompatibility" evidence="1">
    <location>
        <begin position="64"/>
        <end position="157"/>
    </location>
</feature>
<dbReference type="STRING" id="1095630.A0A2J6T5X6"/>
<feature type="non-terminal residue" evidence="2">
    <location>
        <position position="161"/>
    </location>
</feature>
<evidence type="ECO:0000313" key="2">
    <source>
        <dbReference type="EMBL" id="PMD58415.1"/>
    </source>
</evidence>
<dbReference type="AlphaFoldDB" id="A0A2J6T5X6"/>